<name>A0A507FS37_9FUNG</name>
<dbReference type="OrthoDB" id="2146503at2759"/>
<protein>
    <submittedName>
        <fullName evidence="1">Uncharacterized protein</fullName>
    </submittedName>
</protein>
<organism evidence="1 2">
    <name type="scientific">Chytriomyces confervae</name>
    <dbReference type="NCBI Taxonomy" id="246404"/>
    <lineage>
        <taxon>Eukaryota</taxon>
        <taxon>Fungi</taxon>
        <taxon>Fungi incertae sedis</taxon>
        <taxon>Chytridiomycota</taxon>
        <taxon>Chytridiomycota incertae sedis</taxon>
        <taxon>Chytridiomycetes</taxon>
        <taxon>Chytridiales</taxon>
        <taxon>Chytriomycetaceae</taxon>
        <taxon>Chytriomyces</taxon>
    </lineage>
</organism>
<dbReference type="EMBL" id="QEAP01000007">
    <property type="protein sequence ID" value="TPX78168.1"/>
    <property type="molecule type" value="Genomic_DNA"/>
</dbReference>
<keyword evidence="2" id="KW-1185">Reference proteome</keyword>
<reference evidence="1 2" key="1">
    <citation type="journal article" date="2019" name="Sci. Rep.">
        <title>Comparative genomics of chytrid fungi reveal insights into the obligate biotrophic and pathogenic lifestyle of Synchytrium endobioticum.</title>
        <authorList>
            <person name="van de Vossenberg B.T.L.H."/>
            <person name="Warris S."/>
            <person name="Nguyen H.D.T."/>
            <person name="van Gent-Pelzer M.P.E."/>
            <person name="Joly D.L."/>
            <person name="van de Geest H.C."/>
            <person name="Bonants P.J.M."/>
            <person name="Smith D.S."/>
            <person name="Levesque C.A."/>
            <person name="van der Lee T.A.J."/>
        </authorList>
    </citation>
    <scope>NUCLEOTIDE SEQUENCE [LARGE SCALE GENOMIC DNA]</scope>
    <source>
        <strain evidence="1 2">CBS 675.73</strain>
    </source>
</reference>
<dbReference type="AlphaFoldDB" id="A0A507FS37"/>
<evidence type="ECO:0000313" key="2">
    <source>
        <dbReference type="Proteomes" id="UP000320333"/>
    </source>
</evidence>
<sequence>MAKLRDWVGFTLLGKADTTPVHVIMWQIDDLPMLCLLKHLLAWIYLTGIPSGYLLPSQDELDRIVEMRKNDPSCHIYCKEGISYTVLSQIKSTCVVSIPYRSGPFGTHCMRKTGYLLAFWGGGEDSDVFKCARHKTASMGANYKRDALGLMPVANAQNRNEHDNCDLSEHKRYRFRSRRRQKLYGVKIGMRAAFNAMAALLALLQPPLQVPSDYLAQPPPLKSKSEFDGAQTRDVGYQRLCETQFPSTQVTYWQMFIIASSPHPTLYLPASISVVETRPIKGLRS</sequence>
<evidence type="ECO:0000313" key="1">
    <source>
        <dbReference type="EMBL" id="TPX78168.1"/>
    </source>
</evidence>
<dbReference type="Proteomes" id="UP000320333">
    <property type="component" value="Unassembled WGS sequence"/>
</dbReference>
<accession>A0A507FS37</accession>
<gene>
    <name evidence="1" type="ORF">CcCBS67573_g00496</name>
</gene>
<comment type="caution">
    <text evidence="1">The sequence shown here is derived from an EMBL/GenBank/DDBJ whole genome shotgun (WGS) entry which is preliminary data.</text>
</comment>
<proteinExistence type="predicted"/>